<dbReference type="RefSeq" id="WP_100255076.1">
    <property type="nucleotide sequence ID" value="NZ_CP015819.1"/>
</dbReference>
<evidence type="ECO:0000256" key="2">
    <source>
        <dbReference type="ARBA" id="ARBA00022448"/>
    </source>
</evidence>
<dbReference type="OrthoDB" id="9810952at2"/>
<gene>
    <name evidence="10" type="primary">ktrB</name>
    <name evidence="10" type="ORF">SCLAR_v1c12470</name>
</gene>
<evidence type="ECO:0000256" key="7">
    <source>
        <dbReference type="ARBA" id="ARBA00023136"/>
    </source>
</evidence>
<dbReference type="PANTHER" id="PTHR32024">
    <property type="entry name" value="TRK SYSTEM POTASSIUM UPTAKE PROTEIN TRKG-RELATED"/>
    <property type="match status" value="1"/>
</dbReference>
<feature type="transmembrane region" description="Helical" evidence="9">
    <location>
        <begin position="440"/>
        <end position="460"/>
    </location>
</feature>
<evidence type="ECO:0000256" key="5">
    <source>
        <dbReference type="ARBA" id="ARBA00022989"/>
    </source>
</evidence>
<dbReference type="Pfam" id="PF02386">
    <property type="entry name" value="TrkH"/>
    <property type="match status" value="1"/>
</dbReference>
<keyword evidence="5 9" id="KW-1133">Transmembrane helix</keyword>
<keyword evidence="11" id="KW-1185">Reference proteome</keyword>
<comment type="subcellular location">
    <subcellularLocation>
        <location evidence="1">Cell membrane</location>
        <topology evidence="1">Multi-pass membrane protein</topology>
    </subcellularLocation>
</comment>
<evidence type="ECO:0000256" key="1">
    <source>
        <dbReference type="ARBA" id="ARBA00004651"/>
    </source>
</evidence>
<feature type="transmembrane region" description="Helical" evidence="9">
    <location>
        <begin position="308"/>
        <end position="330"/>
    </location>
</feature>
<feature type="region of interest" description="Disordered" evidence="8">
    <location>
        <begin position="1"/>
        <end position="45"/>
    </location>
</feature>
<dbReference type="InterPro" id="IPR003445">
    <property type="entry name" value="Cat_transpt"/>
</dbReference>
<protein>
    <submittedName>
        <fullName evidence="10">Potassium uptake protein KtrB</fullName>
    </submittedName>
</protein>
<dbReference type="GO" id="GO:0005886">
    <property type="term" value="C:plasma membrane"/>
    <property type="evidence" value="ECO:0007669"/>
    <property type="project" value="UniProtKB-SubCell"/>
</dbReference>
<feature type="transmembrane region" description="Helical" evidence="9">
    <location>
        <begin position="132"/>
        <end position="156"/>
    </location>
</feature>
<evidence type="ECO:0000256" key="4">
    <source>
        <dbReference type="ARBA" id="ARBA00022692"/>
    </source>
</evidence>
<proteinExistence type="predicted"/>
<dbReference type="KEGG" id="scla:SCLARK_001778"/>
<dbReference type="AlphaFoldDB" id="A0A1Y0L3D0"/>
<evidence type="ECO:0000256" key="3">
    <source>
        <dbReference type="ARBA" id="ARBA00022475"/>
    </source>
</evidence>
<keyword evidence="7 9" id="KW-0472">Membrane</keyword>
<sequence>MENNEAKSKLVEDNQDSLEKKTGLKAKRNLRKAKKHNKRQIKSRTKAEIRQQKVQLSFFKKLKSWWPFSKVSGRIIFGYLLAILIGGFLLSIPGVVVASGQEWDMITGMFTASSAISDTGITTLDTHVDYSIWGQVFILIMIKIGGVGLLTLKIVLLSMLNKKVSVDDQNVAGTERGAGTLGNTVEMIKDAFIFLTAVEIFGMFVLFFGFYFTPMSTTEFVVNNPYHDFAKSGWAAIFHSISAVNNAGFDILSNASLQPYNQPGQESYFIQVIFMFQWIIGGLGYPTYTDIKRKIKAHKEGKEYRFSLFTKINFLIYSILLVLGPILVVISEVATYEKSLIIYNGVEKRSTFAWVFDIIFNVTSCRNAGFSTVSVNNFTAGSKLIMAFWMFIGSAPSSTAGGIRTTTFGICVFAIFAVMRNKQSVESFHKKIPEKTVRRSFVVVFISIFVVVSSIFVVYIDSNKMLWDLDPTIAGTNYTIIELIVYVCSAFGTVGFQPFDNSEILAMGVISKIILVLTMFIGQLGISNTLLAFVKPKTKHNFGYLEEDVTIG</sequence>
<evidence type="ECO:0000313" key="11">
    <source>
        <dbReference type="Proteomes" id="UP000231179"/>
    </source>
</evidence>
<feature type="compositionally biased region" description="Basic residues" evidence="8">
    <location>
        <begin position="23"/>
        <end position="44"/>
    </location>
</feature>
<evidence type="ECO:0000256" key="8">
    <source>
        <dbReference type="SAM" id="MobiDB-lite"/>
    </source>
</evidence>
<dbReference type="EMBL" id="CP024870">
    <property type="protein sequence ID" value="ATX71547.1"/>
    <property type="molecule type" value="Genomic_DNA"/>
</dbReference>
<accession>A0A1Y0L3D0</accession>
<keyword evidence="6" id="KW-0406">Ion transport</keyword>
<feature type="transmembrane region" description="Helical" evidence="9">
    <location>
        <begin position="399"/>
        <end position="419"/>
    </location>
</feature>
<organism evidence="10 11">
    <name type="scientific">Spiroplasma clarkii</name>
    <dbReference type="NCBI Taxonomy" id="2139"/>
    <lineage>
        <taxon>Bacteria</taxon>
        <taxon>Bacillati</taxon>
        <taxon>Mycoplasmatota</taxon>
        <taxon>Mollicutes</taxon>
        <taxon>Entomoplasmatales</taxon>
        <taxon>Spiroplasmataceae</taxon>
        <taxon>Spiroplasma</taxon>
    </lineage>
</organism>
<keyword evidence="2" id="KW-0813">Transport</keyword>
<feature type="compositionally biased region" description="Basic and acidic residues" evidence="8">
    <location>
        <begin position="1"/>
        <end position="22"/>
    </location>
</feature>
<feature type="transmembrane region" description="Helical" evidence="9">
    <location>
        <begin position="76"/>
        <end position="99"/>
    </location>
</feature>
<dbReference type="GO" id="GO:0030001">
    <property type="term" value="P:metal ion transport"/>
    <property type="evidence" value="ECO:0007669"/>
    <property type="project" value="UniProtKB-ARBA"/>
</dbReference>
<keyword evidence="3" id="KW-1003">Cell membrane</keyword>
<feature type="transmembrane region" description="Helical" evidence="9">
    <location>
        <begin position="504"/>
        <end position="526"/>
    </location>
</feature>
<dbReference type="Proteomes" id="UP000231179">
    <property type="component" value="Chromosome"/>
</dbReference>
<evidence type="ECO:0000256" key="9">
    <source>
        <dbReference type="SAM" id="Phobius"/>
    </source>
</evidence>
<dbReference type="PANTHER" id="PTHR32024:SF1">
    <property type="entry name" value="KTR SYSTEM POTASSIUM UPTAKE PROTEIN B"/>
    <property type="match status" value="1"/>
</dbReference>
<keyword evidence="4 9" id="KW-0812">Transmembrane</keyword>
<feature type="transmembrane region" description="Helical" evidence="9">
    <location>
        <begin position="268"/>
        <end position="288"/>
    </location>
</feature>
<reference evidence="10 11" key="1">
    <citation type="submission" date="2017-11" db="EMBL/GenBank/DDBJ databases">
        <title>Complete genome sequence of Spiroplasma clarkii CN-5 (DSM 19994).</title>
        <authorList>
            <person name="Tsai Y.-M."/>
            <person name="Chang A."/>
            <person name="Lo W.-S."/>
            <person name="Kuo C.-H."/>
        </authorList>
    </citation>
    <scope>NUCLEOTIDE SEQUENCE [LARGE SCALE GENOMIC DNA]</scope>
    <source>
        <strain evidence="10 11">CN-5</strain>
    </source>
</reference>
<dbReference type="GO" id="GO:0008324">
    <property type="term" value="F:monoatomic cation transmembrane transporter activity"/>
    <property type="evidence" value="ECO:0007669"/>
    <property type="project" value="InterPro"/>
</dbReference>
<feature type="transmembrane region" description="Helical" evidence="9">
    <location>
        <begin position="191"/>
        <end position="212"/>
    </location>
</feature>
<feature type="transmembrane region" description="Helical" evidence="9">
    <location>
        <begin position="472"/>
        <end position="492"/>
    </location>
</feature>
<name>A0A1Y0L3D0_9MOLU</name>
<evidence type="ECO:0000256" key="6">
    <source>
        <dbReference type="ARBA" id="ARBA00023065"/>
    </source>
</evidence>
<evidence type="ECO:0000313" key="10">
    <source>
        <dbReference type="EMBL" id="ATX71547.1"/>
    </source>
</evidence>